<evidence type="ECO:0008006" key="8">
    <source>
        <dbReference type="Google" id="ProtNLM"/>
    </source>
</evidence>
<keyword evidence="7" id="KW-1185">Reference proteome</keyword>
<dbReference type="PANTHER" id="PTHR33938:SF13">
    <property type="entry name" value="CARBOXYLIC ESTER HYDROLASE"/>
    <property type="match status" value="1"/>
</dbReference>
<evidence type="ECO:0000256" key="3">
    <source>
        <dbReference type="ARBA" id="ARBA00022801"/>
    </source>
</evidence>
<evidence type="ECO:0000256" key="4">
    <source>
        <dbReference type="ARBA" id="ARBA00023157"/>
    </source>
</evidence>
<evidence type="ECO:0000313" key="6">
    <source>
        <dbReference type="EMBL" id="MBE1557672.1"/>
    </source>
</evidence>
<dbReference type="RefSeq" id="WP_225958416.1">
    <property type="nucleotide sequence ID" value="NZ_BAAASY010000047.1"/>
</dbReference>
<protein>
    <recommendedName>
        <fullName evidence="8">Tannase/feruloyl esterase family alpha/beta hydrolase</fullName>
    </recommendedName>
</protein>
<dbReference type="InterPro" id="IPR011118">
    <property type="entry name" value="Tannase/feruloyl_esterase"/>
</dbReference>
<keyword evidence="4" id="KW-1015">Disulfide bond</keyword>
<dbReference type="Proteomes" id="UP000661607">
    <property type="component" value="Unassembled WGS sequence"/>
</dbReference>
<accession>A0ABR9K6P0</accession>
<proteinExistence type="predicted"/>
<keyword evidence="3" id="KW-0378">Hydrolase</keyword>
<dbReference type="EMBL" id="JADBEF010000001">
    <property type="protein sequence ID" value="MBE1557672.1"/>
    <property type="molecule type" value="Genomic_DNA"/>
</dbReference>
<evidence type="ECO:0000313" key="7">
    <source>
        <dbReference type="Proteomes" id="UP000661607"/>
    </source>
</evidence>
<feature type="chain" id="PRO_5046306086" description="Tannase/feruloyl esterase family alpha/beta hydrolase" evidence="5">
    <location>
        <begin position="26"/>
        <end position="153"/>
    </location>
</feature>
<evidence type="ECO:0000256" key="1">
    <source>
        <dbReference type="ARBA" id="ARBA00022487"/>
    </source>
</evidence>
<dbReference type="PANTHER" id="PTHR33938">
    <property type="entry name" value="FERULOYL ESTERASE B-RELATED"/>
    <property type="match status" value="1"/>
</dbReference>
<sequence length="153" mass="15203">MKRRFLLIATAAVAAATAVYAPVSAASLTVSTPSECSPIPVEAPAGAEVESVTAVSRPAGTFQVPGVPPLGGFPVPDVPARCEVTVTLTHGGDHARVRVWLPDTGWNGRFQAAGGSAYAAGDNGAALSTGVKQGYAMATTDAGVGDASTPAGR</sequence>
<organism evidence="6 7">
    <name type="scientific">Nonomuraea africana</name>
    <dbReference type="NCBI Taxonomy" id="46171"/>
    <lineage>
        <taxon>Bacteria</taxon>
        <taxon>Bacillati</taxon>
        <taxon>Actinomycetota</taxon>
        <taxon>Actinomycetes</taxon>
        <taxon>Streptosporangiales</taxon>
        <taxon>Streptosporangiaceae</taxon>
        <taxon>Nonomuraea</taxon>
    </lineage>
</organism>
<evidence type="ECO:0000256" key="2">
    <source>
        <dbReference type="ARBA" id="ARBA00022729"/>
    </source>
</evidence>
<comment type="caution">
    <text evidence="6">The sequence shown here is derived from an EMBL/GenBank/DDBJ whole genome shotgun (WGS) entry which is preliminary data.</text>
</comment>
<feature type="signal peptide" evidence="5">
    <location>
        <begin position="1"/>
        <end position="25"/>
    </location>
</feature>
<keyword evidence="1" id="KW-0719">Serine esterase</keyword>
<reference evidence="6 7" key="1">
    <citation type="submission" date="2020-10" db="EMBL/GenBank/DDBJ databases">
        <title>Sequencing the genomes of 1000 actinobacteria strains.</title>
        <authorList>
            <person name="Klenk H.-P."/>
        </authorList>
    </citation>
    <scope>NUCLEOTIDE SEQUENCE [LARGE SCALE GENOMIC DNA]</scope>
    <source>
        <strain evidence="6 7">DSM 43748</strain>
    </source>
</reference>
<name>A0ABR9K6P0_9ACTN</name>
<evidence type="ECO:0000256" key="5">
    <source>
        <dbReference type="SAM" id="SignalP"/>
    </source>
</evidence>
<gene>
    <name evidence="6" type="ORF">H4W81_000451</name>
</gene>
<keyword evidence="2 5" id="KW-0732">Signal</keyword>